<reference evidence="2" key="1">
    <citation type="submission" date="2020-05" db="EMBL/GenBank/DDBJ databases">
        <title>WGS assembly of Panicum virgatum.</title>
        <authorList>
            <person name="Lovell J.T."/>
            <person name="Jenkins J."/>
            <person name="Shu S."/>
            <person name="Juenger T.E."/>
            <person name="Schmutz J."/>
        </authorList>
    </citation>
    <scope>NUCLEOTIDE SEQUENCE</scope>
    <source>
        <strain evidence="2">AP13</strain>
    </source>
</reference>
<comment type="caution">
    <text evidence="2">The sequence shown here is derived from an EMBL/GenBank/DDBJ whole genome shotgun (WGS) entry which is preliminary data.</text>
</comment>
<accession>A0A8T0MS13</accession>
<sequence>MKLDVSSAAGPTHTDATPVPDSGVPGCHWRRRQPAGLPPPILARRGDGHRRPAGARSSPYPLHRPRNLSGCQRSRPRGQQRQQ</sequence>
<organism evidence="2 3">
    <name type="scientific">Panicum virgatum</name>
    <name type="common">Blackwell switchgrass</name>
    <dbReference type="NCBI Taxonomy" id="38727"/>
    <lineage>
        <taxon>Eukaryota</taxon>
        <taxon>Viridiplantae</taxon>
        <taxon>Streptophyta</taxon>
        <taxon>Embryophyta</taxon>
        <taxon>Tracheophyta</taxon>
        <taxon>Spermatophyta</taxon>
        <taxon>Magnoliopsida</taxon>
        <taxon>Liliopsida</taxon>
        <taxon>Poales</taxon>
        <taxon>Poaceae</taxon>
        <taxon>PACMAD clade</taxon>
        <taxon>Panicoideae</taxon>
        <taxon>Panicodae</taxon>
        <taxon>Paniceae</taxon>
        <taxon>Panicinae</taxon>
        <taxon>Panicum</taxon>
        <taxon>Panicum sect. Hiantes</taxon>
    </lineage>
</organism>
<evidence type="ECO:0000256" key="1">
    <source>
        <dbReference type="SAM" id="MobiDB-lite"/>
    </source>
</evidence>
<name>A0A8T0MS13_PANVG</name>
<evidence type="ECO:0000313" key="3">
    <source>
        <dbReference type="Proteomes" id="UP000823388"/>
    </source>
</evidence>
<keyword evidence="3" id="KW-1185">Reference proteome</keyword>
<dbReference type="Proteomes" id="UP000823388">
    <property type="component" value="Chromosome 9N"/>
</dbReference>
<gene>
    <name evidence="2" type="ORF">PVAP13_9NG467656</name>
</gene>
<feature type="region of interest" description="Disordered" evidence="1">
    <location>
        <begin position="1"/>
        <end position="83"/>
    </location>
</feature>
<dbReference type="EMBL" id="CM029054">
    <property type="protein sequence ID" value="KAG2539273.1"/>
    <property type="molecule type" value="Genomic_DNA"/>
</dbReference>
<dbReference type="AlphaFoldDB" id="A0A8T0MS13"/>
<proteinExistence type="predicted"/>
<evidence type="ECO:0000313" key="2">
    <source>
        <dbReference type="EMBL" id="KAG2539273.1"/>
    </source>
</evidence>
<feature type="compositionally biased region" description="Basic residues" evidence="1">
    <location>
        <begin position="74"/>
        <end position="83"/>
    </location>
</feature>
<protein>
    <submittedName>
        <fullName evidence="2">Uncharacterized protein</fullName>
    </submittedName>
</protein>